<name>A0AAD7QQX9_9ASCO</name>
<sequence>MSFFHPSSHPLNPFGSGPHPQHPPFFPITIPPPPGLAPPPSPLQRSTIISSPSRKSVTDDPSSPVKSGVDGARKKIYVRTDEEQFALPMSKVETNEDLVILLSRLFSPDILHRLQIRYDTTVVDAKGNPAGPISGGAVIYPEYWESLIEDGMRIMIKVLSEDGELSSNYGGSVSESSRILSQSSSSTSITETSRVISGVTEQIKSSTAFTSAAENERSTRHQHTIPPIGPPTNKENDSLRADELKPRTYSSAVKQTMVQPLGVSTNLVNTTKSSSRAIAPQHLQQVVVMPEDTSSLQPQKIFRPGRMSAMTPAEAALKSVTDPYGLTYQSCITLLAPLLPDYRRLTHPRLSPNIVTIRPCHENTLWIFCVIQRTLHPVTVRAFETIDIEELMLRVVPPEIGKEKAVVLWRNMKFGGEAIGGKYNAKKETRGTGGRNMWKRNLAVLAVKNAEVFVVVFETPQNYHRHAVLSQQPGVIDLTAEQTHTHPTTGVGSSSPTRVPFQGISQNYPGPELAYIDYNTFQRQQYVQKYSSAISATPSAARINAGAQTQLVSRTTSRDAEKVNSVSESSATAKSTRTVVQELSSDADSQNDNPNETETCADVD</sequence>
<dbReference type="Proteomes" id="UP001217417">
    <property type="component" value="Unassembled WGS sequence"/>
</dbReference>
<feature type="compositionally biased region" description="Polar residues" evidence="1">
    <location>
        <begin position="45"/>
        <end position="65"/>
    </location>
</feature>
<dbReference type="EMBL" id="JARPMG010000006">
    <property type="protein sequence ID" value="KAJ8099631.1"/>
    <property type="molecule type" value="Genomic_DNA"/>
</dbReference>
<accession>A0AAD7QQX9</accession>
<gene>
    <name evidence="2" type="ORF">POJ06DRAFT_113672</name>
</gene>
<evidence type="ECO:0000313" key="2">
    <source>
        <dbReference type="EMBL" id="KAJ8099631.1"/>
    </source>
</evidence>
<feature type="region of interest" description="Disordered" evidence="1">
    <location>
        <begin position="1"/>
        <end position="69"/>
    </location>
</feature>
<feature type="compositionally biased region" description="Pro residues" evidence="1">
    <location>
        <begin position="20"/>
        <end position="42"/>
    </location>
</feature>
<proteinExistence type="predicted"/>
<keyword evidence="3" id="KW-1185">Reference proteome</keyword>
<feature type="region of interest" description="Disordered" evidence="1">
    <location>
        <begin position="206"/>
        <end position="238"/>
    </location>
</feature>
<dbReference type="GeneID" id="80879287"/>
<dbReference type="AlphaFoldDB" id="A0AAD7QQX9"/>
<feature type="region of interest" description="Disordered" evidence="1">
    <location>
        <begin position="552"/>
        <end position="604"/>
    </location>
</feature>
<evidence type="ECO:0000313" key="3">
    <source>
        <dbReference type="Proteomes" id="UP001217417"/>
    </source>
</evidence>
<protein>
    <submittedName>
        <fullName evidence="2">Uncharacterized protein</fullName>
    </submittedName>
</protein>
<feature type="region of interest" description="Disordered" evidence="1">
    <location>
        <begin position="167"/>
        <end position="192"/>
    </location>
</feature>
<reference evidence="2" key="1">
    <citation type="submission" date="2023-03" db="EMBL/GenBank/DDBJ databases">
        <title>Near-Complete genome sequence of Lipomyces tetrasporous NRRL Y-64009, an oleaginous yeast capable of growing on lignocellulosic hydrolysates.</title>
        <authorList>
            <consortium name="Lawrence Berkeley National Laboratory"/>
            <person name="Jagtap S.S."/>
            <person name="Liu J.-J."/>
            <person name="Walukiewicz H.E."/>
            <person name="Pangilinan J."/>
            <person name="Lipzen A."/>
            <person name="Ahrendt S."/>
            <person name="Koriabine M."/>
            <person name="Cobaugh K."/>
            <person name="Salamov A."/>
            <person name="Yoshinaga Y."/>
            <person name="Ng V."/>
            <person name="Daum C."/>
            <person name="Grigoriev I.V."/>
            <person name="Slininger P.J."/>
            <person name="Dien B.S."/>
            <person name="Jin Y.-S."/>
            <person name="Rao C.V."/>
        </authorList>
    </citation>
    <scope>NUCLEOTIDE SEQUENCE</scope>
    <source>
        <strain evidence="2">NRRL Y-64009</strain>
    </source>
</reference>
<evidence type="ECO:0000256" key="1">
    <source>
        <dbReference type="SAM" id="MobiDB-lite"/>
    </source>
</evidence>
<organism evidence="2 3">
    <name type="scientific">Lipomyces tetrasporus</name>
    <dbReference type="NCBI Taxonomy" id="54092"/>
    <lineage>
        <taxon>Eukaryota</taxon>
        <taxon>Fungi</taxon>
        <taxon>Dikarya</taxon>
        <taxon>Ascomycota</taxon>
        <taxon>Saccharomycotina</taxon>
        <taxon>Lipomycetes</taxon>
        <taxon>Lipomycetales</taxon>
        <taxon>Lipomycetaceae</taxon>
        <taxon>Lipomyces</taxon>
    </lineage>
</organism>
<dbReference type="RefSeq" id="XP_056043081.1">
    <property type="nucleotide sequence ID" value="XM_056184121.1"/>
</dbReference>
<comment type="caution">
    <text evidence="2">The sequence shown here is derived from an EMBL/GenBank/DDBJ whole genome shotgun (WGS) entry which is preliminary data.</text>
</comment>
<feature type="compositionally biased region" description="Polar residues" evidence="1">
    <location>
        <begin position="564"/>
        <end position="598"/>
    </location>
</feature>